<keyword evidence="3 6" id="KW-0812">Transmembrane</keyword>
<keyword evidence="2" id="KW-1003">Cell membrane</keyword>
<dbReference type="SUPFAM" id="SSF103473">
    <property type="entry name" value="MFS general substrate transporter"/>
    <property type="match status" value="1"/>
</dbReference>
<dbReference type="GO" id="GO:0005886">
    <property type="term" value="C:plasma membrane"/>
    <property type="evidence" value="ECO:0007669"/>
    <property type="project" value="UniProtKB-SubCell"/>
</dbReference>
<sequence length="211" mass="23655">MRIHIDISVKVSRIVKIFVFADFLLLAGWGLIVPIFSIFLIERIVGATLTTIGIATSVYWLSKSILQLPIANFIDKTKNERVSFYFSFLGLLLGSLVAFLFIFITQTWQLYVLEFLHALAFGMYVPSWRGIFSKHLDKDHIALDWSLDSTAIGFAAGVSGFIGGVLADSFGFEMVFILAAVFSLGSSLVMLFAPRFVFPPHLEPRTRIQIH</sequence>
<dbReference type="Gene3D" id="1.20.1250.20">
    <property type="entry name" value="MFS general substrate transporter like domains"/>
    <property type="match status" value="1"/>
</dbReference>
<proteinExistence type="predicted"/>
<feature type="transmembrane region" description="Helical" evidence="6">
    <location>
        <begin position="174"/>
        <end position="198"/>
    </location>
</feature>
<dbReference type="Pfam" id="PF07690">
    <property type="entry name" value="MFS_1"/>
    <property type="match status" value="1"/>
</dbReference>
<feature type="transmembrane region" description="Helical" evidence="6">
    <location>
        <begin position="44"/>
        <end position="61"/>
    </location>
</feature>
<keyword evidence="4 6" id="KW-1133">Transmembrane helix</keyword>
<dbReference type="EMBL" id="PFBA01000021">
    <property type="protein sequence ID" value="PIT92463.1"/>
    <property type="molecule type" value="Genomic_DNA"/>
</dbReference>
<organism evidence="8 9">
    <name type="scientific">Candidatus Harrisonbacteria bacterium CG10_big_fil_rev_8_21_14_0_10_42_17</name>
    <dbReference type="NCBI Taxonomy" id="1974584"/>
    <lineage>
        <taxon>Bacteria</taxon>
        <taxon>Candidatus Harrisoniibacteriota</taxon>
    </lineage>
</organism>
<dbReference type="InterPro" id="IPR036259">
    <property type="entry name" value="MFS_trans_sf"/>
</dbReference>
<dbReference type="AlphaFoldDB" id="A0A2M6WI47"/>
<evidence type="ECO:0000259" key="7">
    <source>
        <dbReference type="PROSITE" id="PS50850"/>
    </source>
</evidence>
<evidence type="ECO:0000256" key="2">
    <source>
        <dbReference type="ARBA" id="ARBA00022475"/>
    </source>
</evidence>
<dbReference type="PANTHER" id="PTHR23513">
    <property type="entry name" value="INTEGRAL MEMBRANE EFFLUX PROTEIN-RELATED"/>
    <property type="match status" value="1"/>
</dbReference>
<feature type="transmembrane region" description="Helical" evidence="6">
    <location>
        <begin position="110"/>
        <end position="129"/>
    </location>
</feature>
<name>A0A2M6WI47_9BACT</name>
<evidence type="ECO:0000313" key="8">
    <source>
        <dbReference type="EMBL" id="PIT92463.1"/>
    </source>
</evidence>
<evidence type="ECO:0000256" key="6">
    <source>
        <dbReference type="SAM" id="Phobius"/>
    </source>
</evidence>
<dbReference type="Proteomes" id="UP000228635">
    <property type="component" value="Unassembled WGS sequence"/>
</dbReference>
<feature type="transmembrane region" description="Helical" evidence="6">
    <location>
        <begin position="141"/>
        <end position="162"/>
    </location>
</feature>
<evidence type="ECO:0000256" key="5">
    <source>
        <dbReference type="ARBA" id="ARBA00023136"/>
    </source>
</evidence>
<dbReference type="PANTHER" id="PTHR23513:SF6">
    <property type="entry name" value="MAJOR FACILITATOR SUPERFAMILY ASSOCIATED DOMAIN-CONTAINING PROTEIN"/>
    <property type="match status" value="1"/>
</dbReference>
<evidence type="ECO:0000256" key="4">
    <source>
        <dbReference type="ARBA" id="ARBA00022989"/>
    </source>
</evidence>
<comment type="caution">
    <text evidence="8">The sequence shown here is derived from an EMBL/GenBank/DDBJ whole genome shotgun (WGS) entry which is preliminary data.</text>
</comment>
<dbReference type="InterPro" id="IPR011701">
    <property type="entry name" value="MFS"/>
</dbReference>
<dbReference type="InterPro" id="IPR020846">
    <property type="entry name" value="MFS_dom"/>
</dbReference>
<dbReference type="PROSITE" id="PS50850">
    <property type="entry name" value="MFS"/>
    <property type="match status" value="1"/>
</dbReference>
<protein>
    <recommendedName>
        <fullName evidence="7">Major facilitator superfamily (MFS) profile domain-containing protein</fullName>
    </recommendedName>
</protein>
<feature type="transmembrane region" description="Helical" evidence="6">
    <location>
        <begin position="82"/>
        <end position="104"/>
    </location>
</feature>
<keyword evidence="5 6" id="KW-0472">Membrane</keyword>
<accession>A0A2M6WI47</accession>
<evidence type="ECO:0000256" key="3">
    <source>
        <dbReference type="ARBA" id="ARBA00022692"/>
    </source>
</evidence>
<evidence type="ECO:0000256" key="1">
    <source>
        <dbReference type="ARBA" id="ARBA00004651"/>
    </source>
</evidence>
<feature type="domain" description="Major facilitator superfamily (MFS) profile" evidence="7">
    <location>
        <begin position="14"/>
        <end position="211"/>
    </location>
</feature>
<comment type="subcellular location">
    <subcellularLocation>
        <location evidence="1">Cell membrane</location>
        <topology evidence="1">Multi-pass membrane protein</topology>
    </subcellularLocation>
</comment>
<feature type="transmembrane region" description="Helical" evidence="6">
    <location>
        <begin position="17"/>
        <end position="38"/>
    </location>
</feature>
<evidence type="ECO:0000313" key="9">
    <source>
        <dbReference type="Proteomes" id="UP000228635"/>
    </source>
</evidence>
<dbReference type="GO" id="GO:0022857">
    <property type="term" value="F:transmembrane transporter activity"/>
    <property type="evidence" value="ECO:0007669"/>
    <property type="project" value="InterPro"/>
</dbReference>
<reference evidence="9" key="1">
    <citation type="submission" date="2017-09" db="EMBL/GenBank/DDBJ databases">
        <title>Depth-based differentiation of microbial function through sediment-hosted aquifers and enrichment of novel symbionts in the deep terrestrial subsurface.</title>
        <authorList>
            <person name="Probst A.J."/>
            <person name="Ladd B."/>
            <person name="Jarett J.K."/>
            <person name="Geller-Mcgrath D.E."/>
            <person name="Sieber C.M.K."/>
            <person name="Emerson J.B."/>
            <person name="Anantharaman K."/>
            <person name="Thomas B.C."/>
            <person name="Malmstrom R."/>
            <person name="Stieglmeier M."/>
            <person name="Klingl A."/>
            <person name="Woyke T."/>
            <person name="Ryan C.M."/>
            <person name="Banfield J.F."/>
        </authorList>
    </citation>
    <scope>NUCLEOTIDE SEQUENCE [LARGE SCALE GENOMIC DNA]</scope>
</reference>
<gene>
    <name evidence="8" type="ORF">COU08_02280</name>
</gene>